<reference evidence="1 2" key="1">
    <citation type="submission" date="2019-11" db="EMBL/GenBank/DDBJ databases">
        <authorList>
            <person name="Shneider M.M."/>
            <person name="Evseev P.V."/>
            <person name="Timoshina O.Y."/>
            <person name="Mikhailova Y.V."/>
            <person name="Shelenkov A.A."/>
            <person name="Yanushevich Y."/>
            <person name="Shagin D.A."/>
            <person name="Popova A.V."/>
            <person name="Miroshnikov K.A."/>
        </authorList>
    </citation>
    <scope>NUCLEOTIDE SEQUENCE [LARGE SCALE GENOMIC DNA]</scope>
</reference>
<protein>
    <submittedName>
        <fullName evidence="1">Uncharacterized protein</fullName>
    </submittedName>
</protein>
<dbReference type="EMBL" id="MN732883">
    <property type="protein sequence ID" value="QHB48249.1"/>
    <property type="molecule type" value="Genomic_DNA"/>
</dbReference>
<evidence type="ECO:0000313" key="1">
    <source>
        <dbReference type="EMBL" id="QHB48249.1"/>
    </source>
</evidence>
<sequence>MFTFDRTIVIIVLSTYKVRRDIMIQQSKLQFNTAAPVIDTRSTRSLDAKITLGILALEFKDDNIKLVIDPRDRETNKRKVVEIERIVHRFQGTPITEGSLNTLTNEILPIAVTMYSVV</sequence>
<organism evidence="1 2">
    <name type="scientific">Acinetobacter phage vB_AbaM_Kimel</name>
    <dbReference type="NCBI Taxonomy" id="2686303"/>
    <lineage>
        <taxon>Viruses</taxon>
        <taxon>Duplodnaviria</taxon>
        <taxon>Heunggongvirae</taxon>
        <taxon>Uroviricota</taxon>
        <taxon>Caudoviricetes</taxon>
        <taxon>Pantevenvirales</taxon>
        <taxon>Straboviridae</taxon>
        <taxon>Twarogvirinae</taxon>
        <taxon>Lazarusvirus</taxon>
        <taxon>Lazarusvirus kimel</taxon>
    </lineage>
</organism>
<evidence type="ECO:0000313" key="2">
    <source>
        <dbReference type="Proteomes" id="UP000464323"/>
    </source>
</evidence>
<dbReference type="Proteomes" id="UP000464323">
    <property type="component" value="Segment"/>
</dbReference>
<proteinExistence type="predicted"/>
<keyword evidence="2" id="KW-1185">Reference proteome</keyword>
<accession>A0A6B9M1Z4</accession>
<name>A0A6B9M1Z4_9CAUD</name>
<gene>
    <name evidence="1" type="ORF">Kimel_094</name>
</gene>